<dbReference type="Gene3D" id="1.20.5.3310">
    <property type="match status" value="1"/>
</dbReference>
<evidence type="ECO:0000256" key="1">
    <source>
        <dbReference type="ARBA" id="ARBA00004167"/>
    </source>
</evidence>
<keyword evidence="2 9" id="KW-0813">Transport</keyword>
<feature type="region of interest" description="Disordered" evidence="10">
    <location>
        <begin position="106"/>
        <end position="135"/>
    </location>
</feature>
<feature type="compositionally biased region" description="Basic and acidic residues" evidence="10">
    <location>
        <begin position="240"/>
        <end position="257"/>
    </location>
</feature>
<comment type="similarity">
    <text evidence="9">Belongs to the TatB family.</text>
</comment>
<dbReference type="AlphaFoldDB" id="N2BQS7"/>
<dbReference type="Pfam" id="PF02416">
    <property type="entry name" value="TatA_B_E"/>
    <property type="match status" value="1"/>
</dbReference>
<evidence type="ECO:0000256" key="11">
    <source>
        <dbReference type="SAM" id="Phobius"/>
    </source>
</evidence>
<dbReference type="HOGENOM" id="CLU_080956_0_0_7"/>
<evidence type="ECO:0000256" key="4">
    <source>
        <dbReference type="ARBA" id="ARBA00022692"/>
    </source>
</evidence>
<evidence type="ECO:0000313" key="13">
    <source>
        <dbReference type="Proteomes" id="UP000012527"/>
    </source>
</evidence>
<dbReference type="EMBL" id="AQFW01000012">
    <property type="protein sequence ID" value="EMZ39254.1"/>
    <property type="molecule type" value="Genomic_DNA"/>
</dbReference>
<dbReference type="InterPro" id="IPR003369">
    <property type="entry name" value="TatA/B/E"/>
</dbReference>
<evidence type="ECO:0000256" key="6">
    <source>
        <dbReference type="ARBA" id="ARBA00022989"/>
    </source>
</evidence>
<evidence type="ECO:0000256" key="10">
    <source>
        <dbReference type="SAM" id="MobiDB-lite"/>
    </source>
</evidence>
<gene>
    <name evidence="12" type="ORF">C826_01230</name>
</gene>
<keyword evidence="4 9" id="KW-0812">Transmembrane</keyword>
<reference evidence="12 13" key="1">
    <citation type="submission" date="2013-02" db="EMBL/GenBank/DDBJ databases">
        <title>The Genome Sequence of Helicobacter bilis WiWa.</title>
        <authorList>
            <consortium name="The Broad Institute Genome Sequencing Platform"/>
            <person name="Ward D."/>
            <person name="Overstreet A.-M.C."/>
            <person name="Ramer-Tait A.E."/>
            <person name="Phillips G.J."/>
            <person name="Wannemuehler M.J."/>
            <person name="Walker B."/>
            <person name="Young S.K."/>
            <person name="Zeng Q."/>
            <person name="Gargeya S."/>
            <person name="Fitzgerald M."/>
            <person name="Haas B."/>
            <person name="Abouelleil A."/>
            <person name="Alvarado L."/>
            <person name="Arachchi H.M."/>
            <person name="Berlin A.M."/>
            <person name="Chapman S.B."/>
            <person name="Dewar J."/>
            <person name="Goldberg J."/>
            <person name="Griggs A."/>
            <person name="Gujja S."/>
            <person name="Hansen M."/>
            <person name="Howarth C."/>
            <person name="Imamovic A."/>
            <person name="Larimer J."/>
            <person name="McCowan C."/>
            <person name="Murphy C."/>
            <person name="Neiman D."/>
            <person name="Pearson M."/>
            <person name="Priest M."/>
            <person name="Roberts A."/>
            <person name="Saif S."/>
            <person name="Shea T."/>
            <person name="Sisk P."/>
            <person name="Sykes S."/>
            <person name="Wortman J."/>
            <person name="Nusbaum C."/>
            <person name="Birren B."/>
        </authorList>
    </citation>
    <scope>NUCLEOTIDE SEQUENCE [LARGE SCALE GENOMIC DNA]</scope>
    <source>
        <strain evidence="12 13">WiWa</strain>
    </source>
</reference>
<keyword evidence="8 9" id="KW-0472">Membrane</keyword>
<feature type="region of interest" description="Disordered" evidence="10">
    <location>
        <begin position="205"/>
        <end position="299"/>
    </location>
</feature>
<evidence type="ECO:0000256" key="2">
    <source>
        <dbReference type="ARBA" id="ARBA00022448"/>
    </source>
</evidence>
<dbReference type="NCBIfam" id="TIGR01410">
    <property type="entry name" value="tatB"/>
    <property type="match status" value="1"/>
</dbReference>
<proteinExistence type="inferred from homology"/>
<feature type="transmembrane region" description="Helical" evidence="11">
    <location>
        <begin position="6"/>
        <end position="22"/>
    </location>
</feature>
<sequence>MLGFGIGEIILIVIVAIIVLGPDKLPNALIEMAKFARVVKRTMQDAKDTLDREVNLAEIKKEAQAYKDKLEQSVDISKELNVDDIQKDMQKGINDVQHLFKDYNPKPIQLDTQTNNTESTSTNNENLTTNHADSINNLDSNPLEWDMEFRTQQNGENLDSKITHPKPCTHPDLVENLDSKNYNLNPATKEANRNLATINYHTERSEISSMESQQDFSYSHTQNDKSLDSTPLWQGAGRGVHFDRKQDSKNCHTERSEISNMESQQDSSPFSKIQNDNKLDSNPAQSTEKTESANKANHA</sequence>
<dbReference type="Proteomes" id="UP000012527">
    <property type="component" value="Unassembled WGS sequence"/>
</dbReference>
<dbReference type="RefSeq" id="WP_004087093.1">
    <property type="nucleotide sequence ID" value="NZ_KB822515.1"/>
</dbReference>
<name>N2BQS7_9HELI</name>
<feature type="compositionally biased region" description="Polar residues" evidence="10">
    <location>
        <begin position="207"/>
        <end position="221"/>
    </location>
</feature>
<dbReference type="GO" id="GO:0043953">
    <property type="term" value="P:protein transport by the Tat complex"/>
    <property type="evidence" value="ECO:0007669"/>
    <property type="project" value="UniProtKB-UniRule"/>
</dbReference>
<keyword evidence="5 9" id="KW-0653">Protein transport</keyword>
<keyword evidence="3 9" id="KW-1003">Cell membrane</keyword>
<protein>
    <recommendedName>
        <fullName evidence="9">Sec-independent protein translocase protein TatB homolog</fullName>
    </recommendedName>
</protein>
<comment type="caution">
    <text evidence="12">The sequence shown here is derived from an EMBL/GenBank/DDBJ whole genome shotgun (WGS) entry which is preliminary data.</text>
</comment>
<dbReference type="PRINTS" id="PR01506">
    <property type="entry name" value="TATBPROTEIN"/>
</dbReference>
<comment type="subcellular location">
    <subcellularLocation>
        <location evidence="9">Cell membrane</location>
        <topology evidence="9">Single-pass membrane protein</topology>
    </subcellularLocation>
    <subcellularLocation>
        <location evidence="1">Membrane</location>
        <topology evidence="1">Single-pass membrane protein</topology>
    </subcellularLocation>
</comment>
<dbReference type="InterPro" id="IPR018448">
    <property type="entry name" value="TatB"/>
</dbReference>
<keyword evidence="6 9" id="KW-1133">Transmembrane helix</keyword>
<evidence type="ECO:0000256" key="7">
    <source>
        <dbReference type="ARBA" id="ARBA00023010"/>
    </source>
</evidence>
<organism evidence="12 13">
    <name type="scientific">Helicobacter bilis WiWa</name>
    <dbReference type="NCBI Taxonomy" id="1235804"/>
    <lineage>
        <taxon>Bacteria</taxon>
        <taxon>Pseudomonadati</taxon>
        <taxon>Campylobacterota</taxon>
        <taxon>Epsilonproteobacteria</taxon>
        <taxon>Campylobacterales</taxon>
        <taxon>Helicobacteraceae</taxon>
        <taxon>Helicobacter</taxon>
    </lineage>
</organism>
<accession>N2BQS7</accession>
<keyword evidence="7 9" id="KW-0811">Translocation</keyword>
<feature type="compositionally biased region" description="Polar residues" evidence="10">
    <location>
        <begin position="258"/>
        <end position="287"/>
    </location>
</feature>
<evidence type="ECO:0000313" key="12">
    <source>
        <dbReference type="EMBL" id="EMZ39254.1"/>
    </source>
</evidence>
<dbReference type="GO" id="GO:0008320">
    <property type="term" value="F:protein transmembrane transporter activity"/>
    <property type="evidence" value="ECO:0007669"/>
    <property type="project" value="UniProtKB-UniRule"/>
</dbReference>
<evidence type="ECO:0000256" key="5">
    <source>
        <dbReference type="ARBA" id="ARBA00022927"/>
    </source>
</evidence>
<evidence type="ECO:0000256" key="9">
    <source>
        <dbReference type="HAMAP-Rule" id="MF_00237"/>
    </source>
</evidence>
<dbReference type="GeneID" id="60656764"/>
<dbReference type="HAMAP" id="MF_00237">
    <property type="entry name" value="TatB"/>
    <property type="match status" value="1"/>
</dbReference>
<feature type="compositionally biased region" description="Low complexity" evidence="10">
    <location>
        <begin position="114"/>
        <end position="130"/>
    </location>
</feature>
<dbReference type="PATRIC" id="fig|1235804.3.peg.1350"/>
<evidence type="ECO:0000256" key="8">
    <source>
        <dbReference type="ARBA" id="ARBA00023136"/>
    </source>
</evidence>
<dbReference type="GO" id="GO:0033281">
    <property type="term" value="C:TAT protein transport complex"/>
    <property type="evidence" value="ECO:0007669"/>
    <property type="project" value="UniProtKB-UniRule"/>
</dbReference>
<evidence type="ECO:0000256" key="3">
    <source>
        <dbReference type="ARBA" id="ARBA00022475"/>
    </source>
</evidence>